<reference evidence="1 2" key="1">
    <citation type="journal article" date="2018" name="Biotechnol. Adv.">
        <title>Improved genomic resources and new bioinformatic workflow for the carcinogenic parasite Clonorchis sinensis: Biotechnological implications.</title>
        <authorList>
            <person name="Wang D."/>
            <person name="Korhonen P.K."/>
            <person name="Gasser R.B."/>
            <person name="Young N.D."/>
        </authorList>
    </citation>
    <scope>NUCLEOTIDE SEQUENCE [LARGE SCALE GENOMIC DNA]</scope>
    <source>
        <strain evidence="1">Cs-k2</strain>
    </source>
</reference>
<feature type="non-terminal residue" evidence="1">
    <location>
        <position position="299"/>
    </location>
</feature>
<dbReference type="AlphaFoldDB" id="A0A8T1LYW4"/>
<proteinExistence type="predicted"/>
<gene>
    <name evidence="1" type="ORF">CSKR_107963</name>
</gene>
<accession>A0A8T1LYW4</accession>
<evidence type="ECO:0000313" key="1">
    <source>
        <dbReference type="EMBL" id="KAG5441929.1"/>
    </source>
</evidence>
<keyword evidence="2" id="KW-1185">Reference proteome</keyword>
<comment type="caution">
    <text evidence="1">The sequence shown here is derived from an EMBL/GenBank/DDBJ whole genome shotgun (WGS) entry which is preliminary data.</text>
</comment>
<dbReference type="EMBL" id="NIRI02000076">
    <property type="protein sequence ID" value="KAG5441929.1"/>
    <property type="molecule type" value="Genomic_DNA"/>
</dbReference>
<name>A0A8T1LYW4_CLOSI</name>
<sequence length="299" mass="33999">MRVTSPLSVSTTLFDKEYFGTVGGVECLLGKLRESEEQHYRKGPLSNAATENFVVSSAKEFLTEGNKLKQNPAVFFWFVKSWLVHIRRGKTTISNPRYLDFMATNLLTESLVPMPYLVYPVNLKEPYHQDFMAIYTAQSLSDEEQGEVTYKQVQPGAYVSTILGIMQTKDFELPEDTYLGKAPPCPSGSLRRTTVYTVIVEGPSYTTWTTKSLQTLAAKLAETEFVLDSGEKVDSDLDDILETYEYLLVSYRIYILDNKTPANLRTIRNPSITNLRITRDELPWPNAMCRKQTRPVSKL</sequence>
<organism evidence="1 2">
    <name type="scientific">Clonorchis sinensis</name>
    <name type="common">Chinese liver fluke</name>
    <dbReference type="NCBI Taxonomy" id="79923"/>
    <lineage>
        <taxon>Eukaryota</taxon>
        <taxon>Metazoa</taxon>
        <taxon>Spiralia</taxon>
        <taxon>Lophotrochozoa</taxon>
        <taxon>Platyhelminthes</taxon>
        <taxon>Trematoda</taxon>
        <taxon>Digenea</taxon>
        <taxon>Opisthorchiida</taxon>
        <taxon>Opisthorchiata</taxon>
        <taxon>Opisthorchiidae</taxon>
        <taxon>Clonorchis</taxon>
    </lineage>
</organism>
<dbReference type="Proteomes" id="UP000286415">
    <property type="component" value="Unassembled WGS sequence"/>
</dbReference>
<protein>
    <submittedName>
        <fullName evidence="1">Uncharacterized protein</fullName>
    </submittedName>
</protein>
<reference evidence="1 2" key="2">
    <citation type="journal article" date="2021" name="Genomics">
        <title>High-quality reference genome for Clonorchis sinensis.</title>
        <authorList>
            <person name="Young N.D."/>
            <person name="Stroehlein A.J."/>
            <person name="Kinkar L."/>
            <person name="Wang T."/>
            <person name="Sohn W.M."/>
            <person name="Chang B.C.H."/>
            <person name="Kaur P."/>
            <person name="Weisz D."/>
            <person name="Dudchenko O."/>
            <person name="Aiden E.L."/>
            <person name="Korhonen P.K."/>
            <person name="Gasser R.B."/>
        </authorList>
    </citation>
    <scope>NUCLEOTIDE SEQUENCE [LARGE SCALE GENOMIC DNA]</scope>
    <source>
        <strain evidence="1">Cs-k2</strain>
    </source>
</reference>
<dbReference type="OrthoDB" id="10463579at2759"/>
<evidence type="ECO:0000313" key="2">
    <source>
        <dbReference type="Proteomes" id="UP000286415"/>
    </source>
</evidence>